<evidence type="ECO:0000313" key="2">
    <source>
        <dbReference type="Proteomes" id="UP000012073"/>
    </source>
</evidence>
<dbReference type="RefSeq" id="XP_005712134.1">
    <property type="nucleotide sequence ID" value="XM_005712077.1"/>
</dbReference>
<dbReference type="Proteomes" id="UP000012073">
    <property type="component" value="Unassembled WGS sequence"/>
</dbReference>
<proteinExistence type="predicted"/>
<accession>R7Q376</accession>
<keyword evidence="2" id="KW-1185">Reference proteome</keyword>
<dbReference type="Gramene" id="CDF32469">
    <property type="protein sequence ID" value="CDF32469"/>
    <property type="gene ID" value="CHC_T00008256001"/>
</dbReference>
<sequence length="72" mass="8264">MFFSVSQAHLRHLGAISLYLDILNLLEDGFCLSKWFACHNVSGDTYRYCGRRQQTNSPLVFLLPLIEKMQVG</sequence>
<dbReference type="KEGG" id="ccp:CHC_T00008256001"/>
<reference evidence="2" key="1">
    <citation type="journal article" date="2013" name="Proc. Natl. Acad. Sci. U.S.A.">
        <title>Genome structure and metabolic features in the red seaweed Chondrus crispus shed light on evolution of the Archaeplastida.</title>
        <authorList>
            <person name="Collen J."/>
            <person name="Porcel B."/>
            <person name="Carre W."/>
            <person name="Ball S.G."/>
            <person name="Chaparro C."/>
            <person name="Tonon T."/>
            <person name="Barbeyron T."/>
            <person name="Michel G."/>
            <person name="Noel B."/>
            <person name="Valentin K."/>
            <person name="Elias M."/>
            <person name="Artiguenave F."/>
            <person name="Arun A."/>
            <person name="Aury J.M."/>
            <person name="Barbosa-Neto J.F."/>
            <person name="Bothwell J.H."/>
            <person name="Bouget F.Y."/>
            <person name="Brillet L."/>
            <person name="Cabello-Hurtado F."/>
            <person name="Capella-Gutierrez S."/>
            <person name="Charrier B."/>
            <person name="Cladiere L."/>
            <person name="Cock J.M."/>
            <person name="Coelho S.M."/>
            <person name="Colleoni C."/>
            <person name="Czjzek M."/>
            <person name="Da Silva C."/>
            <person name="Delage L."/>
            <person name="Denoeud F."/>
            <person name="Deschamps P."/>
            <person name="Dittami S.M."/>
            <person name="Gabaldon T."/>
            <person name="Gachon C.M."/>
            <person name="Groisillier A."/>
            <person name="Herve C."/>
            <person name="Jabbari K."/>
            <person name="Katinka M."/>
            <person name="Kloareg B."/>
            <person name="Kowalczyk N."/>
            <person name="Labadie K."/>
            <person name="Leblanc C."/>
            <person name="Lopez P.J."/>
            <person name="McLachlan D.H."/>
            <person name="Meslet-Cladiere L."/>
            <person name="Moustafa A."/>
            <person name="Nehr Z."/>
            <person name="Nyvall Collen P."/>
            <person name="Panaud O."/>
            <person name="Partensky F."/>
            <person name="Poulain J."/>
            <person name="Rensing S.A."/>
            <person name="Rousvoal S."/>
            <person name="Samson G."/>
            <person name="Symeonidi A."/>
            <person name="Weissenbach J."/>
            <person name="Zambounis A."/>
            <person name="Wincker P."/>
            <person name="Boyen C."/>
        </authorList>
    </citation>
    <scope>NUCLEOTIDE SEQUENCE [LARGE SCALE GENOMIC DNA]</scope>
    <source>
        <strain evidence="2">cv. Stackhouse</strain>
    </source>
</reference>
<dbReference type="AlphaFoldDB" id="R7Q376"/>
<organism evidence="1 2">
    <name type="scientific">Chondrus crispus</name>
    <name type="common">Carrageen Irish moss</name>
    <name type="synonym">Polymorpha crispa</name>
    <dbReference type="NCBI Taxonomy" id="2769"/>
    <lineage>
        <taxon>Eukaryota</taxon>
        <taxon>Rhodophyta</taxon>
        <taxon>Florideophyceae</taxon>
        <taxon>Rhodymeniophycidae</taxon>
        <taxon>Gigartinales</taxon>
        <taxon>Gigartinaceae</taxon>
        <taxon>Chondrus</taxon>
    </lineage>
</organism>
<name>R7Q376_CHOCR</name>
<protein>
    <submittedName>
        <fullName evidence="1">Uncharacterized protein</fullName>
    </submittedName>
</protein>
<dbReference type="EMBL" id="HG001501">
    <property type="protein sequence ID" value="CDF32469.1"/>
    <property type="molecule type" value="Genomic_DNA"/>
</dbReference>
<evidence type="ECO:0000313" key="1">
    <source>
        <dbReference type="EMBL" id="CDF32469.1"/>
    </source>
</evidence>
<gene>
    <name evidence="1" type="ORF">CHC_T00008256001</name>
</gene>
<dbReference type="GeneID" id="17319851"/>